<dbReference type="AlphaFoldDB" id="A0A4R1MG56"/>
<proteinExistence type="predicted"/>
<evidence type="ECO:0000313" key="1">
    <source>
        <dbReference type="EMBL" id="TCK89119.1"/>
    </source>
</evidence>
<reference evidence="1 2" key="1">
    <citation type="submission" date="2019-03" db="EMBL/GenBank/DDBJ databases">
        <title>Genomic Encyclopedia of Type Strains, Phase IV (KMG-IV): sequencing the most valuable type-strain genomes for metagenomic binning, comparative biology and taxonomic classification.</title>
        <authorList>
            <person name="Goeker M."/>
        </authorList>
    </citation>
    <scope>NUCLEOTIDE SEQUENCE [LARGE SCALE GENOMIC DNA]</scope>
    <source>
        <strain evidence="1 2">DSM 24176</strain>
    </source>
</reference>
<keyword evidence="2" id="KW-1185">Reference proteome</keyword>
<dbReference type="OrthoDB" id="9966522at2"/>
<name>A0A4R1MG56_9FIRM</name>
<organism evidence="1 2">
    <name type="scientific">Natranaerovirga hydrolytica</name>
    <dbReference type="NCBI Taxonomy" id="680378"/>
    <lineage>
        <taxon>Bacteria</taxon>
        <taxon>Bacillati</taxon>
        <taxon>Bacillota</taxon>
        <taxon>Clostridia</taxon>
        <taxon>Lachnospirales</taxon>
        <taxon>Natranaerovirgaceae</taxon>
        <taxon>Natranaerovirga</taxon>
    </lineage>
</organism>
<evidence type="ECO:0000313" key="2">
    <source>
        <dbReference type="Proteomes" id="UP000294545"/>
    </source>
</evidence>
<protein>
    <submittedName>
        <fullName evidence="1">Uncharacterized protein</fullName>
    </submittedName>
</protein>
<accession>A0A4R1MG56</accession>
<dbReference type="EMBL" id="SMGQ01000016">
    <property type="protein sequence ID" value="TCK89119.1"/>
    <property type="molecule type" value="Genomic_DNA"/>
</dbReference>
<gene>
    <name evidence="1" type="ORF">EDC19_2534</name>
</gene>
<comment type="caution">
    <text evidence="1">The sequence shown here is derived from an EMBL/GenBank/DDBJ whole genome shotgun (WGS) entry which is preliminary data.</text>
</comment>
<dbReference type="RefSeq" id="WP_132283197.1">
    <property type="nucleotide sequence ID" value="NZ_SMGQ01000016.1"/>
</dbReference>
<dbReference type="Proteomes" id="UP000294545">
    <property type="component" value="Unassembled WGS sequence"/>
</dbReference>
<sequence length="61" mass="7147">MSNNEGVQMVNGVPVDTRKAERILAWLIRKEAENVRTKVRSDVQMIADIQKRIEEEEKQCY</sequence>